<feature type="region of interest" description="Disordered" evidence="1">
    <location>
        <begin position="476"/>
        <end position="503"/>
    </location>
</feature>
<protein>
    <recommendedName>
        <fullName evidence="2">X-Tfes XVIPCD domain-containing protein</fullName>
    </recommendedName>
</protein>
<dbReference type="KEGG" id="xcb:XC_2288"/>
<accession>A0A0H2X9H8</accession>
<evidence type="ECO:0000259" key="2">
    <source>
        <dbReference type="Pfam" id="PF20410"/>
    </source>
</evidence>
<feature type="domain" description="X-Tfes XVIPCD" evidence="2">
    <location>
        <begin position="368"/>
        <end position="472"/>
    </location>
</feature>
<gene>
    <name evidence="3" type="ordered locus">XC_2288</name>
</gene>
<dbReference type="Pfam" id="PF20410">
    <property type="entry name" value="X-Tfes_XVIPCD"/>
    <property type="match status" value="1"/>
</dbReference>
<sequence length="503" mass="54905">MRRVGSNSVVQGADMLSQEASAVVASFGQQPGVTREHLDNFNRVLNDSPELTRQINEAVQKKVLKGFAPLNDPHAGGTYDPRDQEIHLPLAALVNDANGKHAAAGDLTFVLGHEIQHSLYSPTAALAREQFKTEAIKIARSTHDYTAAGEKVLASNRADEATAEIAGWNAIVSAAKSRNPNPTLEDVYLFADGRARDFVTRSGYPSVYTPKANLTFNSDLTLSPTAANVEAMGVNYFDKSVKDTRIGHAGQSDYVNHYGPWVVGTAAIYERHYNKSKPGEPEQPMILDMQRLGFKEEILEHNGVDLGSDTRPMPYLDSSTQPPTPGLFQHSKDTHLHISPISAQALEQELRERDPQSPGPSAQLFPSDPGHADHSLYQQIRNGVQKLDAQHGREWDASSQRMTASLLALAKEEGLSRVDHVVLNNPTAQLAGGEKVFVVQGALNDPAHQRAHMSTMDAVQTPETQSFDRLQAINQTQAQAREQQQALEQSQQAVSQAGPSVTR</sequence>
<dbReference type="Proteomes" id="UP000000420">
    <property type="component" value="Chromosome"/>
</dbReference>
<name>A0A0H2X9H8_XANC8</name>
<feature type="region of interest" description="Disordered" evidence="1">
    <location>
        <begin position="346"/>
        <end position="374"/>
    </location>
</feature>
<reference evidence="3 4" key="1">
    <citation type="journal article" date="2005" name="Genome Res.">
        <title>Comparative and functional genomic analyses of the pathogenicity of phytopathogen Xanthomonas campestris pv. campestris.</title>
        <authorList>
            <person name="Qian W."/>
            <person name="Jia Y."/>
            <person name="Ren S.X."/>
            <person name="He Y.Q."/>
            <person name="Feng J.X."/>
            <person name="Lu L.F."/>
            <person name="Sun Q."/>
            <person name="Ying G."/>
            <person name="Tang D.J."/>
            <person name="Tang H."/>
            <person name="Wu W."/>
            <person name="Hao P."/>
            <person name="Wang L."/>
            <person name="Jiang B.L."/>
            <person name="Zeng S."/>
            <person name="Gu W.Y."/>
            <person name="Lu G."/>
            <person name="Rong L."/>
            <person name="Tian Y."/>
            <person name="Yao Z."/>
            <person name="Fu G."/>
            <person name="Chen B."/>
            <person name="Fang R."/>
            <person name="Qiang B."/>
            <person name="Chen Z."/>
            <person name="Zhao G.P."/>
            <person name="Tang J.L."/>
            <person name="He C."/>
        </authorList>
    </citation>
    <scope>NUCLEOTIDE SEQUENCE [LARGE SCALE GENOMIC DNA]</scope>
    <source>
        <strain evidence="3 4">8004</strain>
    </source>
</reference>
<dbReference type="AlphaFoldDB" id="A0A0H2X9H8"/>
<dbReference type="HOGENOM" id="CLU_041916_0_0_6"/>
<evidence type="ECO:0000313" key="4">
    <source>
        <dbReference type="Proteomes" id="UP000000420"/>
    </source>
</evidence>
<evidence type="ECO:0000256" key="1">
    <source>
        <dbReference type="SAM" id="MobiDB-lite"/>
    </source>
</evidence>
<dbReference type="EMBL" id="CP000050">
    <property type="protein sequence ID" value="AAY49342.1"/>
    <property type="molecule type" value="Genomic_DNA"/>
</dbReference>
<feature type="region of interest" description="Disordered" evidence="1">
    <location>
        <begin position="304"/>
        <end position="331"/>
    </location>
</feature>
<proteinExistence type="predicted"/>
<dbReference type="InterPro" id="IPR046519">
    <property type="entry name" value="X-Tfes_XVIPCD"/>
</dbReference>
<organism evidence="3 4">
    <name type="scientific">Xanthomonas campestris pv. campestris (strain 8004)</name>
    <dbReference type="NCBI Taxonomy" id="314565"/>
    <lineage>
        <taxon>Bacteria</taxon>
        <taxon>Pseudomonadati</taxon>
        <taxon>Pseudomonadota</taxon>
        <taxon>Gammaproteobacteria</taxon>
        <taxon>Lysobacterales</taxon>
        <taxon>Lysobacteraceae</taxon>
        <taxon>Xanthomonas</taxon>
    </lineage>
</organism>
<evidence type="ECO:0000313" key="3">
    <source>
        <dbReference type="EMBL" id="AAY49342.1"/>
    </source>
</evidence>
<feature type="compositionally biased region" description="Low complexity" evidence="1">
    <location>
        <begin position="476"/>
        <end position="497"/>
    </location>
</feature>